<feature type="chain" id="PRO_5035828776" description="Secreted protein" evidence="1">
    <location>
        <begin position="18"/>
        <end position="109"/>
    </location>
</feature>
<accession>A0A8T0UZ28</accession>
<evidence type="ECO:0000256" key="1">
    <source>
        <dbReference type="SAM" id="SignalP"/>
    </source>
</evidence>
<name>A0A8T0UZ28_PANVG</name>
<organism evidence="2 3">
    <name type="scientific">Panicum virgatum</name>
    <name type="common">Blackwell switchgrass</name>
    <dbReference type="NCBI Taxonomy" id="38727"/>
    <lineage>
        <taxon>Eukaryota</taxon>
        <taxon>Viridiplantae</taxon>
        <taxon>Streptophyta</taxon>
        <taxon>Embryophyta</taxon>
        <taxon>Tracheophyta</taxon>
        <taxon>Spermatophyta</taxon>
        <taxon>Magnoliopsida</taxon>
        <taxon>Liliopsida</taxon>
        <taxon>Poales</taxon>
        <taxon>Poaceae</taxon>
        <taxon>PACMAD clade</taxon>
        <taxon>Panicoideae</taxon>
        <taxon>Panicodae</taxon>
        <taxon>Paniceae</taxon>
        <taxon>Panicinae</taxon>
        <taxon>Panicum</taxon>
        <taxon>Panicum sect. Hiantes</taxon>
    </lineage>
</organism>
<protein>
    <recommendedName>
        <fullName evidence="4">Secreted protein</fullName>
    </recommendedName>
</protein>
<feature type="signal peptide" evidence="1">
    <location>
        <begin position="1"/>
        <end position="17"/>
    </location>
</feature>
<comment type="caution">
    <text evidence="2">The sequence shown here is derived from an EMBL/GenBank/DDBJ whole genome shotgun (WGS) entry which is preliminary data.</text>
</comment>
<sequence length="109" mass="12339">MHVLPLNLGCLLTPAHTFGTANKIEDQSKIRTGVVNQSKRQMIQVLEPGDWRTEWRPGGGERRGRQEWTCGDALCRLLLALLAVADRKRRLMTVLVCFFACDSACVMRR</sequence>
<keyword evidence="3" id="KW-1185">Reference proteome</keyword>
<evidence type="ECO:0000313" key="2">
    <source>
        <dbReference type="EMBL" id="KAG2625953.1"/>
    </source>
</evidence>
<gene>
    <name evidence="2" type="ORF">PVAP13_3KG283154</name>
</gene>
<dbReference type="Proteomes" id="UP000823388">
    <property type="component" value="Chromosome 3K"/>
</dbReference>
<keyword evidence="1" id="KW-0732">Signal</keyword>
<reference evidence="2" key="1">
    <citation type="submission" date="2020-05" db="EMBL/GenBank/DDBJ databases">
        <title>WGS assembly of Panicum virgatum.</title>
        <authorList>
            <person name="Lovell J.T."/>
            <person name="Jenkins J."/>
            <person name="Shu S."/>
            <person name="Juenger T.E."/>
            <person name="Schmutz J."/>
        </authorList>
    </citation>
    <scope>NUCLEOTIDE SEQUENCE</scope>
    <source>
        <strain evidence="2">AP13</strain>
    </source>
</reference>
<evidence type="ECO:0008006" key="4">
    <source>
        <dbReference type="Google" id="ProtNLM"/>
    </source>
</evidence>
<proteinExistence type="predicted"/>
<dbReference type="EMBL" id="CM029041">
    <property type="protein sequence ID" value="KAG2625953.1"/>
    <property type="molecule type" value="Genomic_DNA"/>
</dbReference>
<dbReference type="AlphaFoldDB" id="A0A8T0UZ28"/>
<evidence type="ECO:0000313" key="3">
    <source>
        <dbReference type="Proteomes" id="UP000823388"/>
    </source>
</evidence>